<evidence type="ECO:0000313" key="3">
    <source>
        <dbReference type="EMBL" id="CAG8546836.1"/>
    </source>
</evidence>
<evidence type="ECO:0000256" key="1">
    <source>
        <dbReference type="SAM" id="MobiDB-lite"/>
    </source>
</evidence>
<keyword evidence="4" id="KW-1185">Reference proteome</keyword>
<reference evidence="3" key="1">
    <citation type="submission" date="2021-06" db="EMBL/GenBank/DDBJ databases">
        <authorList>
            <person name="Kallberg Y."/>
            <person name="Tangrot J."/>
            <person name="Rosling A."/>
        </authorList>
    </citation>
    <scope>NUCLEOTIDE SEQUENCE</scope>
    <source>
        <strain evidence="3">IN212</strain>
    </source>
</reference>
<evidence type="ECO:0000313" key="4">
    <source>
        <dbReference type="Proteomes" id="UP000789396"/>
    </source>
</evidence>
<feature type="non-terminal residue" evidence="3">
    <location>
        <position position="1"/>
    </location>
</feature>
<dbReference type="InterPro" id="IPR007889">
    <property type="entry name" value="HTH_Psq"/>
</dbReference>
<dbReference type="Proteomes" id="UP000789396">
    <property type="component" value="Unassembled WGS sequence"/>
</dbReference>
<proteinExistence type="predicted"/>
<dbReference type="Pfam" id="PF05225">
    <property type="entry name" value="HTH_psq"/>
    <property type="match status" value="1"/>
</dbReference>
<feature type="region of interest" description="Disordered" evidence="1">
    <location>
        <begin position="43"/>
        <end position="74"/>
    </location>
</feature>
<dbReference type="EMBL" id="CAJVPZ010004479">
    <property type="protein sequence ID" value="CAG8546836.1"/>
    <property type="molecule type" value="Genomic_DNA"/>
</dbReference>
<dbReference type="GO" id="GO:0003677">
    <property type="term" value="F:DNA binding"/>
    <property type="evidence" value="ECO:0007669"/>
    <property type="project" value="InterPro"/>
</dbReference>
<organism evidence="3 4">
    <name type="scientific">Racocetra fulgida</name>
    <dbReference type="NCBI Taxonomy" id="60492"/>
    <lineage>
        <taxon>Eukaryota</taxon>
        <taxon>Fungi</taxon>
        <taxon>Fungi incertae sedis</taxon>
        <taxon>Mucoromycota</taxon>
        <taxon>Glomeromycotina</taxon>
        <taxon>Glomeromycetes</taxon>
        <taxon>Diversisporales</taxon>
        <taxon>Gigasporaceae</taxon>
        <taxon>Racocetra</taxon>
    </lineage>
</organism>
<name>A0A9N9FNN3_9GLOM</name>
<dbReference type="OrthoDB" id="6751611at2759"/>
<feature type="domain" description="HTH psq-type" evidence="2">
    <location>
        <begin position="23"/>
        <end position="44"/>
    </location>
</feature>
<protein>
    <submittedName>
        <fullName evidence="3">356_t:CDS:1</fullName>
    </submittedName>
</protein>
<sequence length="118" mass="13610">DQHKIILAAINEFKIYPTNLKCLSINKIAKDYGIPKTTLQYAIKNDSPPNRLGPPTVLTEHEESQLVDQQESEPPFPKKRKIFLFAQLLTCEESWEQLKMANEGAKKKTEEAKRKKEE</sequence>
<dbReference type="AlphaFoldDB" id="A0A9N9FNN3"/>
<accession>A0A9N9FNN3</accession>
<comment type="caution">
    <text evidence="3">The sequence shown here is derived from an EMBL/GenBank/DDBJ whole genome shotgun (WGS) entry which is preliminary data.</text>
</comment>
<evidence type="ECO:0000259" key="2">
    <source>
        <dbReference type="Pfam" id="PF05225"/>
    </source>
</evidence>
<gene>
    <name evidence="3" type="ORF">RFULGI_LOCUS4471</name>
</gene>